<sequence length="212" mass="23896">MGGVEGDGMGVQIPLPSDPPTGGGDDPMDGQAETATAANGQAPAQDEQDQRSEAGSDGDPDDRGDASERAAGWKSKWAFWDSVDWTVEVWDDLDIPTDRHIDSRLRPALAAVIEEIVDRIGDEDAIKAERAWKALAYFPSIFFCKDRRGGPASLSVRKRRIKAFWEGDFESLVRVLREDVVRIRERQRKGQERRRRRSTQQRMEDDLVSKWK</sequence>
<dbReference type="VEuPathDB" id="CryptoDB:Cvel_13127"/>
<evidence type="ECO:0000313" key="2">
    <source>
        <dbReference type="EMBL" id="CEM54882.1"/>
    </source>
</evidence>
<dbReference type="AlphaFoldDB" id="A0A0G4ICE7"/>
<protein>
    <submittedName>
        <fullName evidence="2">Uncharacterized protein</fullName>
    </submittedName>
</protein>
<accession>A0A0G4ICE7</accession>
<organism evidence="2">
    <name type="scientific">Chromera velia CCMP2878</name>
    <dbReference type="NCBI Taxonomy" id="1169474"/>
    <lineage>
        <taxon>Eukaryota</taxon>
        <taxon>Sar</taxon>
        <taxon>Alveolata</taxon>
        <taxon>Colpodellida</taxon>
        <taxon>Chromeraceae</taxon>
        <taxon>Chromera</taxon>
    </lineage>
</organism>
<dbReference type="EMBL" id="CDMZ01005826">
    <property type="protein sequence ID" value="CEM54882.1"/>
    <property type="molecule type" value="Genomic_DNA"/>
</dbReference>
<evidence type="ECO:0000256" key="1">
    <source>
        <dbReference type="SAM" id="MobiDB-lite"/>
    </source>
</evidence>
<feature type="compositionally biased region" description="Basic and acidic residues" evidence="1">
    <location>
        <begin position="202"/>
        <end position="212"/>
    </location>
</feature>
<feature type="region of interest" description="Disordered" evidence="1">
    <location>
        <begin position="187"/>
        <end position="212"/>
    </location>
</feature>
<name>A0A0G4ICE7_9ALVE</name>
<dbReference type="PhylomeDB" id="A0A0G4ICE7"/>
<feature type="region of interest" description="Disordered" evidence="1">
    <location>
        <begin position="1"/>
        <end position="70"/>
    </location>
</feature>
<proteinExistence type="predicted"/>
<reference evidence="2" key="1">
    <citation type="submission" date="2014-11" db="EMBL/GenBank/DDBJ databases">
        <authorList>
            <person name="Otto D Thomas"/>
            <person name="Naeem Raeece"/>
        </authorList>
    </citation>
    <scope>NUCLEOTIDE SEQUENCE</scope>
</reference>
<gene>
    <name evidence="2" type="ORF">Cvel_13127</name>
</gene>